<dbReference type="PROSITE" id="PS51767">
    <property type="entry name" value="PEPTIDASE_A1"/>
    <property type="match status" value="1"/>
</dbReference>
<dbReference type="InParanoid" id="G0R107"/>
<dbReference type="OrthoDB" id="771136at2759"/>
<accession>G0R107</accession>
<dbReference type="InterPro" id="IPR021109">
    <property type="entry name" value="Peptidase_aspartic_dom_sf"/>
</dbReference>
<dbReference type="RefSeq" id="XP_004030108.1">
    <property type="nucleotide sequence ID" value="XM_004030060.1"/>
</dbReference>
<feature type="non-terminal residue" evidence="2">
    <location>
        <position position="96"/>
    </location>
</feature>
<dbReference type="InterPro" id="IPR033121">
    <property type="entry name" value="PEPTIDASE_A1"/>
</dbReference>
<dbReference type="SUPFAM" id="SSF50630">
    <property type="entry name" value="Acid proteases"/>
    <property type="match status" value="1"/>
</dbReference>
<dbReference type="Proteomes" id="UP000008983">
    <property type="component" value="Unassembled WGS sequence"/>
</dbReference>
<proteinExistence type="predicted"/>
<reference evidence="2 3" key="1">
    <citation type="submission" date="2011-07" db="EMBL/GenBank/DDBJ databases">
        <authorList>
            <person name="Coyne R."/>
            <person name="Brami D."/>
            <person name="Johnson J."/>
            <person name="Hostetler J."/>
            <person name="Hannick L."/>
            <person name="Clark T."/>
            <person name="Cassidy-Hanley D."/>
            <person name="Inman J."/>
        </authorList>
    </citation>
    <scope>NUCLEOTIDE SEQUENCE [LARGE SCALE GENOMIC DNA]</scope>
    <source>
        <strain evidence="2 3">G5</strain>
    </source>
</reference>
<dbReference type="EMBL" id="GL984206">
    <property type="protein sequence ID" value="EGR28872.1"/>
    <property type="molecule type" value="Genomic_DNA"/>
</dbReference>
<protein>
    <recommendedName>
        <fullName evidence="1">Peptidase A1 domain-containing protein</fullName>
    </recommendedName>
</protein>
<evidence type="ECO:0000313" key="3">
    <source>
        <dbReference type="Proteomes" id="UP000008983"/>
    </source>
</evidence>
<gene>
    <name evidence="2" type="ORF">IMG5_167810</name>
</gene>
<dbReference type="GeneID" id="14904958"/>
<name>G0R107_ICHMU</name>
<keyword evidence="3" id="KW-1185">Reference proteome</keyword>
<feature type="domain" description="Peptidase A1" evidence="1">
    <location>
        <begin position="1"/>
        <end position="96"/>
    </location>
</feature>
<sequence length="96" mass="11129">MLQDYGVLGLDSNENFIMYDCNSKLPDLYFYMQDINGKLIEYSLPQEFYTMQMGLFQCAILVSKLDIQDVQIILGNTFMRKTLGLAESISNPNYNY</sequence>
<evidence type="ECO:0000259" key="1">
    <source>
        <dbReference type="PROSITE" id="PS51767"/>
    </source>
</evidence>
<evidence type="ECO:0000313" key="2">
    <source>
        <dbReference type="EMBL" id="EGR28872.1"/>
    </source>
</evidence>
<dbReference type="AlphaFoldDB" id="G0R107"/>
<organism evidence="2 3">
    <name type="scientific">Ichthyophthirius multifiliis</name>
    <name type="common">White spot disease agent</name>
    <name type="synonym">Ich</name>
    <dbReference type="NCBI Taxonomy" id="5932"/>
    <lineage>
        <taxon>Eukaryota</taxon>
        <taxon>Sar</taxon>
        <taxon>Alveolata</taxon>
        <taxon>Ciliophora</taxon>
        <taxon>Intramacronucleata</taxon>
        <taxon>Oligohymenophorea</taxon>
        <taxon>Hymenostomatida</taxon>
        <taxon>Ophryoglenina</taxon>
        <taxon>Ichthyophthirius</taxon>
    </lineage>
</organism>
<dbReference type="Gene3D" id="2.40.70.10">
    <property type="entry name" value="Acid Proteases"/>
    <property type="match status" value="1"/>
</dbReference>